<sequence>MANSEPCRITAMRNTAVTNGHRVAGSTAGSATRTRLDTAYGCCSRVPVNQSWDWRTDHTPGVLATLLRTRPSLEVLLTVNVSDYVTGGPEHPTVHDKALNEHSSSAGLGLELPSVLVFATATGRPSPWNTVLNFYLETPVRLGIGTVPYRHLAAQVYDTEFDVIATKSGLPGATTSSSTLDSQEPRIKEVANLCPSRQIYEYKSSDRPVTGHKPGELIEIVQYHRIRQPRAAEDCRVFTDGSNRPIREAINME</sequence>
<protein>
    <submittedName>
        <fullName evidence="1">Uncharacterized protein</fullName>
    </submittedName>
</protein>
<comment type="caution">
    <text evidence="1">The sequence shown here is derived from an EMBL/GenBank/DDBJ whole genome shotgun (WGS) entry which is preliminary data.</text>
</comment>
<evidence type="ECO:0000313" key="2">
    <source>
        <dbReference type="Proteomes" id="UP001219525"/>
    </source>
</evidence>
<name>A0AAD6V7R6_9AGAR</name>
<reference evidence="1" key="1">
    <citation type="submission" date="2023-03" db="EMBL/GenBank/DDBJ databases">
        <title>Massive genome expansion in bonnet fungi (Mycena s.s.) driven by repeated elements and novel gene families across ecological guilds.</title>
        <authorList>
            <consortium name="Lawrence Berkeley National Laboratory"/>
            <person name="Harder C.B."/>
            <person name="Miyauchi S."/>
            <person name="Viragh M."/>
            <person name="Kuo A."/>
            <person name="Thoen E."/>
            <person name="Andreopoulos B."/>
            <person name="Lu D."/>
            <person name="Skrede I."/>
            <person name="Drula E."/>
            <person name="Henrissat B."/>
            <person name="Morin E."/>
            <person name="Kohler A."/>
            <person name="Barry K."/>
            <person name="LaButti K."/>
            <person name="Morin E."/>
            <person name="Salamov A."/>
            <person name="Lipzen A."/>
            <person name="Mereny Z."/>
            <person name="Hegedus B."/>
            <person name="Baldrian P."/>
            <person name="Stursova M."/>
            <person name="Weitz H."/>
            <person name="Taylor A."/>
            <person name="Grigoriev I.V."/>
            <person name="Nagy L.G."/>
            <person name="Martin F."/>
            <person name="Kauserud H."/>
        </authorList>
    </citation>
    <scope>NUCLEOTIDE SEQUENCE</scope>
    <source>
        <strain evidence="1">9144</strain>
    </source>
</reference>
<gene>
    <name evidence="1" type="ORF">GGX14DRAFT_399809</name>
</gene>
<organism evidence="1 2">
    <name type="scientific">Mycena pura</name>
    <dbReference type="NCBI Taxonomy" id="153505"/>
    <lineage>
        <taxon>Eukaryota</taxon>
        <taxon>Fungi</taxon>
        <taxon>Dikarya</taxon>
        <taxon>Basidiomycota</taxon>
        <taxon>Agaricomycotina</taxon>
        <taxon>Agaricomycetes</taxon>
        <taxon>Agaricomycetidae</taxon>
        <taxon>Agaricales</taxon>
        <taxon>Marasmiineae</taxon>
        <taxon>Mycenaceae</taxon>
        <taxon>Mycena</taxon>
    </lineage>
</organism>
<accession>A0AAD6V7R6</accession>
<dbReference type="AlphaFoldDB" id="A0AAD6V7R6"/>
<evidence type="ECO:0000313" key="1">
    <source>
        <dbReference type="EMBL" id="KAJ7201861.1"/>
    </source>
</evidence>
<dbReference type="EMBL" id="JARJCW010000057">
    <property type="protein sequence ID" value="KAJ7201861.1"/>
    <property type="molecule type" value="Genomic_DNA"/>
</dbReference>
<proteinExistence type="predicted"/>
<dbReference type="Proteomes" id="UP001219525">
    <property type="component" value="Unassembled WGS sequence"/>
</dbReference>
<keyword evidence="2" id="KW-1185">Reference proteome</keyword>